<evidence type="ECO:0000313" key="4">
    <source>
        <dbReference type="Proteomes" id="UP000467841"/>
    </source>
</evidence>
<feature type="domain" description="Zinc knuckle CX2CX4HX4C" evidence="2">
    <location>
        <begin position="85"/>
        <end position="132"/>
    </location>
</feature>
<evidence type="ECO:0000256" key="1">
    <source>
        <dbReference type="SAM" id="MobiDB-lite"/>
    </source>
</evidence>
<name>A0A6D2K616_9BRAS</name>
<dbReference type="EMBL" id="CACVBM020001373">
    <property type="protein sequence ID" value="CAA7047374.1"/>
    <property type="molecule type" value="Genomic_DNA"/>
</dbReference>
<accession>A0A6D2K616</accession>
<feature type="compositionally biased region" description="Basic and acidic residues" evidence="1">
    <location>
        <begin position="211"/>
        <end position="228"/>
    </location>
</feature>
<keyword evidence="4" id="KW-1185">Reference proteome</keyword>
<dbReference type="InterPro" id="IPR040256">
    <property type="entry name" value="At4g02000-like"/>
</dbReference>
<dbReference type="Pfam" id="PF14392">
    <property type="entry name" value="zf-CCHC_4"/>
    <property type="match status" value="1"/>
</dbReference>
<dbReference type="PANTHER" id="PTHR31286">
    <property type="entry name" value="GLYCINE-RICH CELL WALL STRUCTURAL PROTEIN 1.8-LIKE"/>
    <property type="match status" value="1"/>
</dbReference>
<comment type="caution">
    <text evidence="3">The sequence shown here is derived from an EMBL/GenBank/DDBJ whole genome shotgun (WGS) entry which is preliminary data.</text>
</comment>
<evidence type="ECO:0000259" key="2">
    <source>
        <dbReference type="Pfam" id="PF14392"/>
    </source>
</evidence>
<feature type="region of interest" description="Disordered" evidence="1">
    <location>
        <begin position="201"/>
        <end position="228"/>
    </location>
</feature>
<dbReference type="Proteomes" id="UP000467841">
    <property type="component" value="Unassembled WGS sequence"/>
</dbReference>
<dbReference type="InterPro" id="IPR025836">
    <property type="entry name" value="Zn_knuckle_CX2CX4HX4C"/>
</dbReference>
<gene>
    <name evidence="3" type="ORF">MERR_LOCUS34609</name>
</gene>
<dbReference type="AlphaFoldDB" id="A0A6D2K616"/>
<sequence length="290" mass="32778">METVLRRGPWAFADRMVVLQRWTPYMMAGLLDFIPFWVQIRGIPLQFMNQDVIAHIGRAMGLLMDVDYNAEAIARVQYARVRLNLDVTQPLRFQKNFQFTHGYNTLLRFRYERLRGFCEVCGMLTHDSGACLIQNGGPANHSDGDDNDEDTDSEEEHEDRDLPNGDLPEGNHHRNVAVEANGNPRQAGGVIIEEIQEDVEAFEDEESEAEGTVHSEEMEETEARDAKEEELRNAIVPTKESLKKKFEDDPSEVMRFQNMEGGQESGCNKKLAAGTERVSGEVGPEPPQAP</sequence>
<feature type="compositionally biased region" description="Acidic residues" evidence="1">
    <location>
        <begin position="145"/>
        <end position="158"/>
    </location>
</feature>
<feature type="region of interest" description="Disordered" evidence="1">
    <location>
        <begin position="258"/>
        <end position="290"/>
    </location>
</feature>
<protein>
    <recommendedName>
        <fullName evidence="2">Zinc knuckle CX2CX4HX4C domain-containing protein</fullName>
    </recommendedName>
</protein>
<dbReference type="OrthoDB" id="1101386at2759"/>
<dbReference type="PANTHER" id="PTHR31286:SF162">
    <property type="entry name" value="DUF4283 DOMAIN-CONTAINING PROTEIN-RELATED"/>
    <property type="match status" value="1"/>
</dbReference>
<proteinExistence type="predicted"/>
<feature type="region of interest" description="Disordered" evidence="1">
    <location>
        <begin position="135"/>
        <end position="174"/>
    </location>
</feature>
<reference evidence="3" key="1">
    <citation type="submission" date="2020-01" db="EMBL/GenBank/DDBJ databases">
        <authorList>
            <person name="Mishra B."/>
        </authorList>
    </citation>
    <scope>NUCLEOTIDE SEQUENCE [LARGE SCALE GENOMIC DNA]</scope>
</reference>
<evidence type="ECO:0000313" key="3">
    <source>
        <dbReference type="EMBL" id="CAA7047374.1"/>
    </source>
</evidence>
<organism evidence="3 4">
    <name type="scientific">Microthlaspi erraticum</name>
    <dbReference type="NCBI Taxonomy" id="1685480"/>
    <lineage>
        <taxon>Eukaryota</taxon>
        <taxon>Viridiplantae</taxon>
        <taxon>Streptophyta</taxon>
        <taxon>Embryophyta</taxon>
        <taxon>Tracheophyta</taxon>
        <taxon>Spermatophyta</taxon>
        <taxon>Magnoliopsida</taxon>
        <taxon>eudicotyledons</taxon>
        <taxon>Gunneridae</taxon>
        <taxon>Pentapetalae</taxon>
        <taxon>rosids</taxon>
        <taxon>malvids</taxon>
        <taxon>Brassicales</taxon>
        <taxon>Brassicaceae</taxon>
        <taxon>Coluteocarpeae</taxon>
        <taxon>Microthlaspi</taxon>
    </lineage>
</organism>